<dbReference type="eggNOG" id="COG2271">
    <property type="taxonomic scope" value="Bacteria"/>
</dbReference>
<comment type="subcellular location">
    <subcellularLocation>
        <location evidence="1">Cell membrane</location>
        <topology evidence="1">Multi-pass membrane protein</topology>
    </subcellularLocation>
</comment>
<keyword evidence="9" id="KW-1185">Reference proteome</keyword>
<name>G7WIS6_DESOD</name>
<dbReference type="GO" id="GO:0022857">
    <property type="term" value="F:transmembrane transporter activity"/>
    <property type="evidence" value="ECO:0007669"/>
    <property type="project" value="InterPro"/>
</dbReference>
<keyword evidence="2" id="KW-0813">Transport</keyword>
<dbReference type="RefSeq" id="WP_014185958.1">
    <property type="nucleotide sequence ID" value="NC_016584.1"/>
</dbReference>
<feature type="transmembrane region" description="Helical" evidence="6">
    <location>
        <begin position="37"/>
        <end position="55"/>
    </location>
</feature>
<feature type="transmembrane region" description="Helical" evidence="6">
    <location>
        <begin position="245"/>
        <end position="265"/>
    </location>
</feature>
<dbReference type="OrthoDB" id="9770492at2"/>
<feature type="transmembrane region" description="Helical" evidence="6">
    <location>
        <begin position="67"/>
        <end position="85"/>
    </location>
</feature>
<keyword evidence="3 6" id="KW-0812">Transmembrane</keyword>
<sequence>MINIYLLFLSIGHLVVDLGQGILPILTPLLAESFHLSYFQVGIIALAFTFTSALIQPVFGVLSDRFSMPWLMPVSLFLSGFGLAMTGMVHSYGLLLVAVLLSGMGVAGYHPEGSKLAHFLSEDSKAGASMAVFSVGGNLGFGLGPMLAVFVLSFAGLRSIQGVMIPGVLAALLFMFLLPKFKNILAEKTHAQKKVIEKTKNAKNRVGSLVILMLYVTTRSWIQSGIIYFIPFYFPSFKGIAEPEYLVSTFLIAGAVGTILGGPFADRFGGKKGMLVSMVVCLVTLYPFIHLNGALLPILAFIVGAALISTFSTTVVFGQRLLPNNIGLASGMLLGFGVGMGSVGVTLLGVVADHVGLPITMNIISVLPVLGIILAVALPDVRARKSVSKLDVANASK</sequence>
<dbReference type="STRING" id="768706.Desor_3682"/>
<protein>
    <submittedName>
        <fullName evidence="8">Sugar phosphate permease</fullName>
    </submittedName>
</protein>
<evidence type="ECO:0000256" key="6">
    <source>
        <dbReference type="SAM" id="Phobius"/>
    </source>
</evidence>
<dbReference type="AlphaFoldDB" id="G7WIS6"/>
<reference evidence="8 9" key="2">
    <citation type="journal article" date="2012" name="J. Bacteriol.">
        <title>Complete genome sequences of Desulfosporosinus orientis DSM765T, Desulfosporosinus youngiae DSM17734T, Desulfosporosinus meridiei DSM13257T, and Desulfosporosinus acidiphilus DSM22704T.</title>
        <authorList>
            <person name="Pester M."/>
            <person name="Brambilla E."/>
            <person name="Alazard D."/>
            <person name="Rattei T."/>
            <person name="Weinmaier T."/>
            <person name="Han J."/>
            <person name="Lucas S."/>
            <person name="Lapidus A."/>
            <person name="Cheng J.F."/>
            <person name="Goodwin L."/>
            <person name="Pitluck S."/>
            <person name="Peters L."/>
            <person name="Ovchinnikova G."/>
            <person name="Teshima H."/>
            <person name="Detter J.C."/>
            <person name="Han C.S."/>
            <person name="Tapia R."/>
            <person name="Land M.L."/>
            <person name="Hauser L."/>
            <person name="Kyrpides N.C."/>
            <person name="Ivanova N.N."/>
            <person name="Pagani I."/>
            <person name="Huntmann M."/>
            <person name="Wei C.L."/>
            <person name="Davenport K.W."/>
            <person name="Daligault H."/>
            <person name="Chain P.S."/>
            <person name="Chen A."/>
            <person name="Mavromatis K."/>
            <person name="Markowitz V."/>
            <person name="Szeto E."/>
            <person name="Mikhailova N."/>
            <person name="Pati A."/>
            <person name="Wagner M."/>
            <person name="Woyke T."/>
            <person name="Ollivier B."/>
            <person name="Klenk H.P."/>
            <person name="Spring S."/>
            <person name="Loy A."/>
        </authorList>
    </citation>
    <scope>NUCLEOTIDE SEQUENCE [LARGE SCALE GENOMIC DNA]</scope>
    <source>
        <strain evidence="9">ATCC 19365 / DSM 765 / NCIMB 8382 / VKM B-1628</strain>
    </source>
</reference>
<evidence type="ECO:0000256" key="2">
    <source>
        <dbReference type="ARBA" id="ARBA00022448"/>
    </source>
</evidence>
<dbReference type="InterPro" id="IPR020846">
    <property type="entry name" value="MFS_dom"/>
</dbReference>
<dbReference type="InterPro" id="IPR011701">
    <property type="entry name" value="MFS"/>
</dbReference>
<feature type="transmembrane region" description="Helical" evidence="6">
    <location>
        <begin position="329"/>
        <end position="351"/>
    </location>
</feature>
<feature type="transmembrane region" description="Helical" evidence="6">
    <location>
        <begin position="357"/>
        <end position="378"/>
    </location>
</feature>
<evidence type="ECO:0000256" key="1">
    <source>
        <dbReference type="ARBA" id="ARBA00004651"/>
    </source>
</evidence>
<dbReference type="Pfam" id="PF07690">
    <property type="entry name" value="MFS_1"/>
    <property type="match status" value="1"/>
</dbReference>
<dbReference type="InterPro" id="IPR036259">
    <property type="entry name" value="MFS_trans_sf"/>
</dbReference>
<dbReference type="SUPFAM" id="SSF103473">
    <property type="entry name" value="MFS general substrate transporter"/>
    <property type="match status" value="1"/>
</dbReference>
<evidence type="ECO:0000256" key="3">
    <source>
        <dbReference type="ARBA" id="ARBA00022692"/>
    </source>
</evidence>
<dbReference type="PANTHER" id="PTHR43129">
    <property type="entry name" value="FOSMIDOMYCIN RESISTANCE PROTEIN"/>
    <property type="match status" value="1"/>
</dbReference>
<dbReference type="KEGG" id="dor:Desor_3682"/>
<dbReference type="HOGENOM" id="CLU_040537_0_0_9"/>
<dbReference type="PATRIC" id="fig|768706.3.peg.3709"/>
<feature type="domain" description="Major facilitator superfamily (MFS) profile" evidence="7">
    <location>
        <begin position="5"/>
        <end position="383"/>
    </location>
</feature>
<evidence type="ECO:0000256" key="5">
    <source>
        <dbReference type="ARBA" id="ARBA00023136"/>
    </source>
</evidence>
<evidence type="ECO:0000256" key="4">
    <source>
        <dbReference type="ARBA" id="ARBA00022989"/>
    </source>
</evidence>
<reference evidence="9" key="1">
    <citation type="submission" date="2011-11" db="EMBL/GenBank/DDBJ databases">
        <title>Complete sequence of Desulfosporosinus orientis DSM 765.</title>
        <authorList>
            <person name="Lucas S."/>
            <person name="Han J."/>
            <person name="Lapidus A."/>
            <person name="Cheng J.-F."/>
            <person name="Goodwin L."/>
            <person name="Pitluck S."/>
            <person name="Peters L."/>
            <person name="Ovchinnikova G."/>
            <person name="Teshima H."/>
            <person name="Detter J.C."/>
            <person name="Han C."/>
            <person name="Tapia R."/>
            <person name="Land M."/>
            <person name="Hauser L."/>
            <person name="Kyrpides N."/>
            <person name="Ivanova N."/>
            <person name="Pagani I."/>
            <person name="Pester M."/>
            <person name="Spring S."/>
            <person name="Ollivier B."/>
            <person name="Rattei T."/>
            <person name="Klenk H.-P."/>
            <person name="Wagner M."/>
            <person name="Loy A."/>
            <person name="Woyke T."/>
        </authorList>
    </citation>
    <scope>NUCLEOTIDE SEQUENCE [LARGE SCALE GENOMIC DNA]</scope>
    <source>
        <strain evidence="9">ATCC 19365 / DSM 765 / NCIMB 8382 / VKM B-1628</strain>
    </source>
</reference>
<dbReference type="Gene3D" id="1.20.1250.20">
    <property type="entry name" value="MFS general substrate transporter like domains"/>
    <property type="match status" value="2"/>
</dbReference>
<proteinExistence type="predicted"/>
<evidence type="ECO:0000259" key="7">
    <source>
        <dbReference type="PROSITE" id="PS50850"/>
    </source>
</evidence>
<evidence type="ECO:0000313" key="9">
    <source>
        <dbReference type="Proteomes" id="UP000006346"/>
    </source>
</evidence>
<dbReference type="GO" id="GO:0005886">
    <property type="term" value="C:plasma membrane"/>
    <property type="evidence" value="ECO:0007669"/>
    <property type="project" value="UniProtKB-SubCell"/>
</dbReference>
<accession>G7WIS6</accession>
<feature type="transmembrane region" description="Helical" evidence="6">
    <location>
        <begin position="130"/>
        <end position="154"/>
    </location>
</feature>
<feature type="transmembrane region" description="Helical" evidence="6">
    <location>
        <begin position="295"/>
        <end position="317"/>
    </location>
</feature>
<gene>
    <name evidence="8" type="ordered locus">Desor_3682</name>
</gene>
<feature type="transmembrane region" description="Helical" evidence="6">
    <location>
        <begin position="91"/>
        <end position="109"/>
    </location>
</feature>
<evidence type="ECO:0000313" key="8">
    <source>
        <dbReference type="EMBL" id="AET69150.1"/>
    </source>
</evidence>
<feature type="transmembrane region" description="Helical" evidence="6">
    <location>
        <begin position="272"/>
        <end position="289"/>
    </location>
</feature>
<organism evidence="8 9">
    <name type="scientific">Desulfosporosinus orientis (strain ATCC 19365 / DSM 765 / NCIMB 8382 / VKM B-1628 / Singapore I)</name>
    <name type="common">Desulfotomaculum orientis</name>
    <dbReference type="NCBI Taxonomy" id="768706"/>
    <lineage>
        <taxon>Bacteria</taxon>
        <taxon>Bacillati</taxon>
        <taxon>Bacillota</taxon>
        <taxon>Clostridia</taxon>
        <taxon>Eubacteriales</taxon>
        <taxon>Desulfitobacteriaceae</taxon>
        <taxon>Desulfosporosinus</taxon>
    </lineage>
</organism>
<feature type="transmembrane region" description="Helical" evidence="6">
    <location>
        <begin position="160"/>
        <end position="178"/>
    </location>
</feature>
<dbReference type="EMBL" id="CP003108">
    <property type="protein sequence ID" value="AET69150.1"/>
    <property type="molecule type" value="Genomic_DNA"/>
</dbReference>
<keyword evidence="4 6" id="KW-1133">Transmembrane helix</keyword>
<keyword evidence="5 6" id="KW-0472">Membrane</keyword>
<dbReference type="PANTHER" id="PTHR43129:SF1">
    <property type="entry name" value="FOSMIDOMYCIN RESISTANCE PROTEIN"/>
    <property type="match status" value="1"/>
</dbReference>
<feature type="transmembrane region" description="Helical" evidence="6">
    <location>
        <begin position="209"/>
        <end position="233"/>
    </location>
</feature>
<dbReference type="Proteomes" id="UP000006346">
    <property type="component" value="Chromosome"/>
</dbReference>
<dbReference type="PROSITE" id="PS50850">
    <property type="entry name" value="MFS"/>
    <property type="match status" value="1"/>
</dbReference>
<dbReference type="CDD" id="cd17478">
    <property type="entry name" value="MFS_FsR"/>
    <property type="match status" value="1"/>
</dbReference>